<name>A0A8X8KMT8_9RHOB</name>
<keyword evidence="2" id="KW-1133">Transmembrane helix</keyword>
<evidence type="ECO:0000313" key="4">
    <source>
        <dbReference type="Proteomes" id="UP000484076"/>
    </source>
</evidence>
<keyword evidence="2" id="KW-0812">Transmembrane</keyword>
<feature type="region of interest" description="Disordered" evidence="1">
    <location>
        <begin position="148"/>
        <end position="168"/>
    </location>
</feature>
<dbReference type="AlphaFoldDB" id="A0A8X8KMT8"/>
<feature type="region of interest" description="Disordered" evidence="1">
    <location>
        <begin position="29"/>
        <end position="48"/>
    </location>
</feature>
<evidence type="ECO:0000313" key="3">
    <source>
        <dbReference type="EMBL" id="NUB44270.1"/>
    </source>
</evidence>
<evidence type="ECO:0000256" key="2">
    <source>
        <dbReference type="SAM" id="Phobius"/>
    </source>
</evidence>
<gene>
    <name evidence="3" type="ORF">GEU84_007740</name>
</gene>
<feature type="transmembrane region" description="Helical" evidence="2">
    <location>
        <begin position="174"/>
        <end position="195"/>
    </location>
</feature>
<sequence>MTDALHVPRGERGILRVFVADLTLAEMAHMRDPGPTPGAAFSGDDAPQDSHDPMAALLGLDHLDPDFVELFHSDDIAAIGLAAYLAEGNGVAADQIAADQARLDAVQGPLLIVFSAAFAGQPATLRPDPRLTLIGAYAQETPPVRFEPLPDASARGVTDRPAPRPPMSDARAGGMVATAALLVMFALVALVVWIAG</sequence>
<dbReference type="Proteomes" id="UP000484076">
    <property type="component" value="Unassembled WGS sequence"/>
</dbReference>
<evidence type="ECO:0008006" key="5">
    <source>
        <dbReference type="Google" id="ProtNLM"/>
    </source>
</evidence>
<accession>A0A8X8KMT8</accession>
<keyword evidence="4" id="KW-1185">Reference proteome</keyword>
<evidence type="ECO:0000256" key="1">
    <source>
        <dbReference type="SAM" id="MobiDB-lite"/>
    </source>
</evidence>
<keyword evidence="2" id="KW-0472">Membrane</keyword>
<dbReference type="RefSeq" id="WP_174539402.1">
    <property type="nucleotide sequence ID" value="NZ_WHUT02000004.1"/>
</dbReference>
<protein>
    <recommendedName>
        <fullName evidence="5">Aspartate carbamoyltransferase catalytic subunit</fullName>
    </recommendedName>
</protein>
<dbReference type="EMBL" id="WHUT02000004">
    <property type="protein sequence ID" value="NUB44270.1"/>
    <property type="molecule type" value="Genomic_DNA"/>
</dbReference>
<comment type="caution">
    <text evidence="3">The sequence shown here is derived from an EMBL/GenBank/DDBJ whole genome shotgun (WGS) entry which is preliminary data.</text>
</comment>
<reference evidence="3" key="1">
    <citation type="submission" date="2020-05" db="EMBL/GenBank/DDBJ databases">
        <title>Fertoebacter nigrum gen. nov., sp. nov., a new member of the family Rhodobacteraceae.</title>
        <authorList>
            <person name="Szuroczki S."/>
            <person name="Abbaszade G."/>
            <person name="Buni D."/>
            <person name="Schumann P."/>
            <person name="Toth E."/>
        </authorList>
    </citation>
    <scope>NUCLEOTIDE SEQUENCE</scope>
    <source>
        <strain evidence="3">RG-N-1a</strain>
    </source>
</reference>
<proteinExistence type="predicted"/>
<organism evidence="3 4">
    <name type="scientific">Fertoeibacter niger</name>
    <dbReference type="NCBI Taxonomy" id="2656921"/>
    <lineage>
        <taxon>Bacteria</taxon>
        <taxon>Pseudomonadati</taxon>
        <taxon>Pseudomonadota</taxon>
        <taxon>Alphaproteobacteria</taxon>
        <taxon>Rhodobacterales</taxon>
        <taxon>Paracoccaceae</taxon>
        <taxon>Fertoeibacter</taxon>
    </lineage>
</organism>